<protein>
    <submittedName>
        <fullName evidence="1">Uncharacterized protein</fullName>
    </submittedName>
</protein>
<keyword evidence="2" id="KW-1185">Reference proteome</keyword>
<dbReference type="Proteomes" id="UP001054837">
    <property type="component" value="Unassembled WGS sequence"/>
</dbReference>
<evidence type="ECO:0000313" key="2">
    <source>
        <dbReference type="Proteomes" id="UP001054837"/>
    </source>
</evidence>
<comment type="caution">
    <text evidence="1">The sequence shown here is derived from an EMBL/GenBank/DDBJ whole genome shotgun (WGS) entry which is preliminary data.</text>
</comment>
<evidence type="ECO:0000313" key="1">
    <source>
        <dbReference type="EMBL" id="GIY09348.1"/>
    </source>
</evidence>
<dbReference type="AlphaFoldDB" id="A0AAV4QP79"/>
<gene>
    <name evidence="1" type="ORF">CDAR_276141</name>
</gene>
<reference evidence="1 2" key="1">
    <citation type="submission" date="2021-06" db="EMBL/GenBank/DDBJ databases">
        <title>Caerostris darwini draft genome.</title>
        <authorList>
            <person name="Kono N."/>
            <person name="Arakawa K."/>
        </authorList>
    </citation>
    <scope>NUCLEOTIDE SEQUENCE [LARGE SCALE GENOMIC DNA]</scope>
</reference>
<dbReference type="EMBL" id="BPLQ01004608">
    <property type="protein sequence ID" value="GIY09348.1"/>
    <property type="molecule type" value="Genomic_DNA"/>
</dbReference>
<accession>A0AAV4QP79</accession>
<sequence length="100" mass="11418">MTKHGFTTIPQNGVSNQSKAVRASDCYLESLRVMKPNFFICTAQMIKHVLPTILQNRIRKQNKAVRAFQCYLEKFDRSSERDLGSTKRTCPCFSVIFGAI</sequence>
<name>A0AAV4QP79_9ARAC</name>
<organism evidence="1 2">
    <name type="scientific">Caerostris darwini</name>
    <dbReference type="NCBI Taxonomy" id="1538125"/>
    <lineage>
        <taxon>Eukaryota</taxon>
        <taxon>Metazoa</taxon>
        <taxon>Ecdysozoa</taxon>
        <taxon>Arthropoda</taxon>
        <taxon>Chelicerata</taxon>
        <taxon>Arachnida</taxon>
        <taxon>Araneae</taxon>
        <taxon>Araneomorphae</taxon>
        <taxon>Entelegynae</taxon>
        <taxon>Araneoidea</taxon>
        <taxon>Araneidae</taxon>
        <taxon>Caerostris</taxon>
    </lineage>
</organism>
<proteinExistence type="predicted"/>